<dbReference type="PANTHER" id="PTHR15925">
    <property type="entry name" value="MITOCHONDRIAL RIBOSOMAL PROTEIN S23"/>
    <property type="match status" value="1"/>
</dbReference>
<dbReference type="GO" id="GO:0003735">
    <property type="term" value="F:structural constituent of ribosome"/>
    <property type="evidence" value="ECO:0007669"/>
    <property type="project" value="InterPro"/>
</dbReference>
<dbReference type="Pfam" id="PF10484">
    <property type="entry name" value="MRP-S23"/>
    <property type="match status" value="1"/>
</dbReference>
<accession>A0A7N8XD16</accession>
<comment type="similarity">
    <text evidence="2">Belongs to the mitochondrion-specific ribosomal protein mS23 family.</text>
</comment>
<sequence length="188" mass="21187">MAGSRLEKLGTVFTRVRDLMRAGVIKRAEKPIWYDVYKAFPPKKAPLYVKPHTRQSTKKHQTVPEIFYREDEVRAKFYEQYGTGPRPLDLSKPNFVSTCQRFVDKYTELKDSSDLDDSALFEETGKALLTEGIVLKRRGSSPVSAESRDPVLELKLTDMLAEQSVSADSDEAAEGTIHTIDPSSSKTI</sequence>
<dbReference type="GO" id="GO:0006412">
    <property type="term" value="P:translation"/>
    <property type="evidence" value="ECO:0007669"/>
    <property type="project" value="InterPro"/>
</dbReference>
<dbReference type="AlphaFoldDB" id="A0A7N8XD16"/>
<evidence type="ECO:0000256" key="2">
    <source>
        <dbReference type="ARBA" id="ARBA00009864"/>
    </source>
</evidence>
<evidence type="ECO:0000256" key="4">
    <source>
        <dbReference type="ARBA" id="ARBA00023128"/>
    </source>
</evidence>
<evidence type="ECO:0000256" key="3">
    <source>
        <dbReference type="ARBA" id="ARBA00022980"/>
    </source>
</evidence>
<evidence type="ECO:0000256" key="1">
    <source>
        <dbReference type="ARBA" id="ARBA00004173"/>
    </source>
</evidence>
<evidence type="ECO:0000313" key="9">
    <source>
        <dbReference type="Ensembl" id="ENSMAMP00000048519.1"/>
    </source>
</evidence>
<evidence type="ECO:0000256" key="6">
    <source>
        <dbReference type="ARBA" id="ARBA00035137"/>
    </source>
</evidence>
<keyword evidence="4" id="KW-0496">Mitochondrion</keyword>
<dbReference type="PANTHER" id="PTHR15925:SF2">
    <property type="entry name" value="SMALL RIBOSOMAL SUBUNIT PROTEIN MS23"/>
    <property type="match status" value="1"/>
</dbReference>
<dbReference type="FunCoup" id="A0A7N8XD16">
    <property type="interactions" value="1068"/>
</dbReference>
<dbReference type="GO" id="GO:0005739">
    <property type="term" value="C:mitochondrion"/>
    <property type="evidence" value="ECO:0007669"/>
    <property type="project" value="InterPro"/>
</dbReference>
<dbReference type="GO" id="GO:0005840">
    <property type="term" value="C:ribosome"/>
    <property type="evidence" value="ECO:0007669"/>
    <property type="project" value="InterPro"/>
</dbReference>
<dbReference type="CDD" id="cd23701">
    <property type="entry name" value="At1g26750"/>
    <property type="match status" value="1"/>
</dbReference>
<evidence type="ECO:0000259" key="8">
    <source>
        <dbReference type="Pfam" id="PF10484"/>
    </source>
</evidence>
<comment type="subcellular location">
    <subcellularLocation>
        <location evidence="1">Mitochondrion</location>
    </subcellularLocation>
</comment>
<organism evidence="9 10">
    <name type="scientific">Mastacembelus armatus</name>
    <name type="common">zig-zag eel</name>
    <dbReference type="NCBI Taxonomy" id="205130"/>
    <lineage>
        <taxon>Eukaryota</taxon>
        <taxon>Metazoa</taxon>
        <taxon>Chordata</taxon>
        <taxon>Craniata</taxon>
        <taxon>Vertebrata</taxon>
        <taxon>Euteleostomi</taxon>
        <taxon>Actinopterygii</taxon>
        <taxon>Neopterygii</taxon>
        <taxon>Teleostei</taxon>
        <taxon>Neoteleostei</taxon>
        <taxon>Acanthomorphata</taxon>
        <taxon>Anabantaria</taxon>
        <taxon>Synbranchiformes</taxon>
        <taxon>Mastacembelidae</taxon>
        <taxon>Mastacembelus</taxon>
    </lineage>
</organism>
<dbReference type="Proteomes" id="UP000261640">
    <property type="component" value="Unplaced"/>
</dbReference>
<dbReference type="Ensembl" id="ENSMAMT00000048497.1">
    <property type="protein sequence ID" value="ENSMAMP00000048519.1"/>
    <property type="gene ID" value="ENSMAMG00000028356.1"/>
</dbReference>
<feature type="region of interest" description="Disordered" evidence="7">
    <location>
        <begin position="163"/>
        <end position="188"/>
    </location>
</feature>
<dbReference type="RefSeq" id="XP_026171377.1">
    <property type="nucleotide sequence ID" value="XM_026315592.1"/>
</dbReference>
<reference evidence="9" key="2">
    <citation type="submission" date="2025-09" db="UniProtKB">
        <authorList>
            <consortium name="Ensembl"/>
        </authorList>
    </citation>
    <scope>IDENTIFICATION</scope>
</reference>
<dbReference type="GeneTree" id="ENSGT00390000009030"/>
<protein>
    <recommendedName>
        <fullName evidence="6">Small ribosomal subunit protein mS23</fullName>
    </recommendedName>
</protein>
<keyword evidence="10" id="KW-1185">Reference proteome</keyword>
<dbReference type="InterPro" id="IPR019520">
    <property type="entry name" value="Ribosomal_mS23_met"/>
</dbReference>
<dbReference type="InterPro" id="IPR059242">
    <property type="entry name" value="mS23_dom"/>
</dbReference>
<evidence type="ECO:0000256" key="5">
    <source>
        <dbReference type="ARBA" id="ARBA00023274"/>
    </source>
</evidence>
<reference evidence="9" key="1">
    <citation type="submission" date="2025-08" db="UniProtKB">
        <authorList>
            <consortium name="Ensembl"/>
        </authorList>
    </citation>
    <scope>IDENTIFICATION</scope>
</reference>
<proteinExistence type="inferred from homology"/>
<dbReference type="CTD" id="51649"/>
<dbReference type="GeneID" id="113135506"/>
<keyword evidence="5" id="KW-0687">Ribonucleoprotein</keyword>
<dbReference type="OrthoDB" id="10012356at2759"/>
<feature type="domain" description="Small ribosomal subunit protein mS23 conserved" evidence="8">
    <location>
        <begin position="2"/>
        <end position="132"/>
    </location>
</feature>
<keyword evidence="3" id="KW-0689">Ribosomal protein</keyword>
<name>A0A7N8XD16_9TELE</name>
<dbReference type="InterPro" id="IPR023611">
    <property type="entry name" value="mS23_dom_met"/>
</dbReference>
<evidence type="ECO:0000313" key="10">
    <source>
        <dbReference type="Proteomes" id="UP000261640"/>
    </source>
</evidence>
<evidence type="ECO:0000256" key="7">
    <source>
        <dbReference type="SAM" id="MobiDB-lite"/>
    </source>
</evidence>
<dbReference type="InParanoid" id="A0A7N8XD16"/>